<dbReference type="Proteomes" id="UP000030690">
    <property type="component" value="Unassembled WGS sequence"/>
</dbReference>
<dbReference type="EMBL" id="KI925061">
    <property type="protein sequence ID" value="ETW19622.1"/>
    <property type="molecule type" value="Genomic_DNA"/>
</dbReference>
<proteinExistence type="predicted"/>
<evidence type="ECO:0000313" key="1">
    <source>
        <dbReference type="EMBL" id="ETW19622.1"/>
    </source>
</evidence>
<sequence>MKNMNIIKKHIVYICTKINIVDEDIICDFILLYILNKYNATLYIKKSIIFMKIVCIWNNCKLKKKKKTRTKMEYIKNVIVMG</sequence>
<name>A0A024VAP3_PLAFA</name>
<reference evidence="1 2" key="1">
    <citation type="submission" date="2013-02" db="EMBL/GenBank/DDBJ databases">
        <title>The Genome Annotation of Plasmodium falciparum Vietnam Oak-Knoll (FVO).</title>
        <authorList>
            <consortium name="The Broad Institute Genome Sequencing Platform"/>
            <consortium name="The Broad Institute Genome Sequencing Center for Infectious Disease"/>
            <person name="Neafsey D."/>
            <person name="Hoffman S."/>
            <person name="Volkman S."/>
            <person name="Rosenthal P."/>
            <person name="Walker B."/>
            <person name="Young S.K."/>
            <person name="Zeng Q."/>
            <person name="Gargeya S."/>
            <person name="Fitzgerald M."/>
            <person name="Haas B."/>
            <person name="Abouelleil A."/>
            <person name="Allen A.W."/>
            <person name="Alvarado L."/>
            <person name="Arachchi H.M."/>
            <person name="Berlin A.M."/>
            <person name="Chapman S.B."/>
            <person name="Gainer-Dewar J."/>
            <person name="Goldberg J."/>
            <person name="Griggs A."/>
            <person name="Gujja S."/>
            <person name="Hansen M."/>
            <person name="Howarth C."/>
            <person name="Imamovic A."/>
            <person name="Ireland A."/>
            <person name="Larimer J."/>
            <person name="McCowan C."/>
            <person name="Murphy C."/>
            <person name="Pearson M."/>
            <person name="Poon T.W."/>
            <person name="Priest M."/>
            <person name="Roberts A."/>
            <person name="Saif S."/>
            <person name="Shea T."/>
            <person name="Sisk P."/>
            <person name="Sykes S."/>
            <person name="Wortman J."/>
            <person name="Nusbaum C."/>
            <person name="Birren B."/>
        </authorList>
    </citation>
    <scope>NUCLEOTIDE SEQUENCE [LARGE SCALE GENOMIC DNA]</scope>
    <source>
        <strain evidence="2">Vietnam Oak-Knoll (FVO)</strain>
    </source>
</reference>
<accession>A0A024VAP3</accession>
<gene>
    <name evidence="1" type="ORF">PFFVO_01428</name>
</gene>
<reference evidence="1 2" key="2">
    <citation type="submission" date="2013-02" db="EMBL/GenBank/DDBJ databases">
        <title>The Genome Sequence of Plasmodium falciparum Vietnam Oak-Knoll (FVO).</title>
        <authorList>
            <consortium name="The Broad Institute Genome Sequencing Platform"/>
            <consortium name="The Broad Institute Genome Sequencing Center for Infectious Disease"/>
            <person name="Neafsey D."/>
            <person name="Cheeseman I."/>
            <person name="Volkman S."/>
            <person name="Adams J."/>
            <person name="Walker B."/>
            <person name="Young S.K."/>
            <person name="Zeng Q."/>
            <person name="Gargeya S."/>
            <person name="Fitzgerald M."/>
            <person name="Haas B."/>
            <person name="Abouelleil A."/>
            <person name="Alvarado L."/>
            <person name="Arachchi H.M."/>
            <person name="Berlin A.M."/>
            <person name="Chapman S.B."/>
            <person name="Dewar J."/>
            <person name="Goldberg J."/>
            <person name="Griggs A."/>
            <person name="Gujja S."/>
            <person name="Hansen M."/>
            <person name="Howarth C."/>
            <person name="Imamovic A."/>
            <person name="Larimer J."/>
            <person name="McCowan C."/>
            <person name="Murphy C."/>
            <person name="Neiman D."/>
            <person name="Pearson M."/>
            <person name="Priest M."/>
            <person name="Roberts A."/>
            <person name="Saif S."/>
            <person name="Shea T."/>
            <person name="Sisk P."/>
            <person name="Sykes S."/>
            <person name="Wortman J."/>
            <person name="Nusbaum C."/>
            <person name="Birren B."/>
        </authorList>
    </citation>
    <scope>NUCLEOTIDE SEQUENCE [LARGE SCALE GENOMIC DNA]</scope>
    <source>
        <strain evidence="2">Vietnam Oak-Knoll (FVO)</strain>
    </source>
</reference>
<dbReference type="AlphaFoldDB" id="A0A024VAP3"/>
<organism evidence="1 2">
    <name type="scientific">Plasmodium falciparum Vietnam Oak-Knoll</name>
    <name type="common">FVO</name>
    <dbReference type="NCBI Taxonomy" id="1036723"/>
    <lineage>
        <taxon>Eukaryota</taxon>
        <taxon>Sar</taxon>
        <taxon>Alveolata</taxon>
        <taxon>Apicomplexa</taxon>
        <taxon>Aconoidasida</taxon>
        <taxon>Haemosporida</taxon>
        <taxon>Plasmodiidae</taxon>
        <taxon>Plasmodium</taxon>
        <taxon>Plasmodium (Laverania)</taxon>
    </lineage>
</organism>
<evidence type="ECO:0000313" key="2">
    <source>
        <dbReference type="Proteomes" id="UP000030690"/>
    </source>
</evidence>
<protein>
    <submittedName>
        <fullName evidence="1">Uncharacterized protein</fullName>
    </submittedName>
</protein>